<dbReference type="PANTHER" id="PTHR31018:SF3">
    <property type="entry name" value="RECEPTOR PROTEIN-TYROSINE KINASE"/>
    <property type="match status" value="1"/>
</dbReference>
<reference evidence="10 11" key="1">
    <citation type="journal article" date="2008" name="Nature">
        <title>The genome of the choanoflagellate Monosiga brevicollis and the origin of metazoans.</title>
        <authorList>
            <consortium name="JGI Sequencing"/>
            <person name="King N."/>
            <person name="Westbrook M.J."/>
            <person name="Young S.L."/>
            <person name="Kuo A."/>
            <person name="Abedin M."/>
            <person name="Chapman J."/>
            <person name="Fairclough S."/>
            <person name="Hellsten U."/>
            <person name="Isogai Y."/>
            <person name="Letunic I."/>
            <person name="Marr M."/>
            <person name="Pincus D."/>
            <person name="Putnam N."/>
            <person name="Rokas A."/>
            <person name="Wright K.J."/>
            <person name="Zuzow R."/>
            <person name="Dirks W."/>
            <person name="Good M."/>
            <person name="Goodstein D."/>
            <person name="Lemons D."/>
            <person name="Li W."/>
            <person name="Lyons J.B."/>
            <person name="Morris A."/>
            <person name="Nichols S."/>
            <person name="Richter D.J."/>
            <person name="Salamov A."/>
            <person name="Bork P."/>
            <person name="Lim W.A."/>
            <person name="Manning G."/>
            <person name="Miller W.T."/>
            <person name="McGinnis W."/>
            <person name="Shapiro H."/>
            <person name="Tjian R."/>
            <person name="Grigoriev I.V."/>
            <person name="Rokhsar D."/>
        </authorList>
    </citation>
    <scope>NUCLEOTIDE SEQUENCE [LARGE SCALE GENOMIC DNA]</scope>
    <source>
        <strain evidence="11">MX1 / ATCC 50154</strain>
    </source>
</reference>
<feature type="signal peptide" evidence="8">
    <location>
        <begin position="1"/>
        <end position="26"/>
    </location>
</feature>
<evidence type="ECO:0000256" key="3">
    <source>
        <dbReference type="ARBA" id="ARBA00022525"/>
    </source>
</evidence>
<dbReference type="InterPro" id="IPR000494">
    <property type="entry name" value="Rcpt_L-dom"/>
</dbReference>
<sequence>MNPTSAWKRCVAAAIVVAWVVTGAAADCCDSNSLVWTINNAADAETWPAGTTKTLADINIYCTNAGEPLTSLAFMAGLEAIQGYLSIQNCANLTSLTGLESLRVIGGSASRGLVIENNDQLTDLKALEQLEAIEDGGATVRFNAELCYIYLFDWARVVPATDTITVEYEPLRCLTDTYCDASCHCGYCAGPGTCPAQGGCEEDLRWVAIPVVLLFLLFLGLGLCIAYSCKRGYCTCQCHASLRRSLRISPQTSMAFPEKPAAPSAAPGGGVVPVMAGSPRASGPDGNAPVSNPGYVSVRPSVSSLAGSPLYLPPSQQPTFQATSPQPASAAPNYTNNSAVQINPASAAGPVPVIPANSESNNATGASVSPVPGVAPVRWQSPQSSLSVRRAGGTPPSVMHLPRLRGTPAQNRVGLAPAPAAEPQTVTQPNASEQA</sequence>
<dbReference type="KEGG" id="mbr:MONBRDRAFT_28008"/>
<evidence type="ECO:0000256" key="5">
    <source>
        <dbReference type="ARBA" id="ARBA00023180"/>
    </source>
</evidence>
<dbReference type="AlphaFoldDB" id="A9V6X9"/>
<proteinExistence type="predicted"/>
<feature type="chain" id="PRO_5002742883" description="Receptor L-domain domain-containing protein" evidence="8">
    <location>
        <begin position="27"/>
        <end position="435"/>
    </location>
</feature>
<feature type="compositionally biased region" description="Polar residues" evidence="6">
    <location>
        <begin position="424"/>
        <end position="435"/>
    </location>
</feature>
<keyword evidence="2" id="KW-0134">Cell wall</keyword>
<evidence type="ECO:0000256" key="6">
    <source>
        <dbReference type="SAM" id="MobiDB-lite"/>
    </source>
</evidence>
<dbReference type="Gene3D" id="3.80.20.20">
    <property type="entry name" value="Receptor L-domain"/>
    <property type="match status" value="1"/>
</dbReference>
<keyword evidence="7" id="KW-0812">Transmembrane</keyword>
<dbReference type="Proteomes" id="UP000001357">
    <property type="component" value="Unassembled WGS sequence"/>
</dbReference>
<evidence type="ECO:0000256" key="2">
    <source>
        <dbReference type="ARBA" id="ARBA00022512"/>
    </source>
</evidence>
<keyword evidence="7" id="KW-1133">Transmembrane helix</keyword>
<feature type="domain" description="Receptor L-domain" evidence="9">
    <location>
        <begin position="66"/>
        <end position="155"/>
    </location>
</feature>
<evidence type="ECO:0000256" key="7">
    <source>
        <dbReference type="SAM" id="Phobius"/>
    </source>
</evidence>
<keyword evidence="5" id="KW-0325">Glycoprotein</keyword>
<dbReference type="RefSeq" id="XP_001748458.1">
    <property type="nucleotide sequence ID" value="XM_001748406.1"/>
</dbReference>
<dbReference type="SUPFAM" id="SSF52058">
    <property type="entry name" value="L domain-like"/>
    <property type="match status" value="1"/>
</dbReference>
<dbReference type="GeneID" id="5893834"/>
<dbReference type="EMBL" id="CH991564">
    <property type="protein sequence ID" value="EDQ86622.1"/>
    <property type="molecule type" value="Genomic_DNA"/>
</dbReference>
<organism evidence="10 11">
    <name type="scientific">Monosiga brevicollis</name>
    <name type="common">Choanoflagellate</name>
    <dbReference type="NCBI Taxonomy" id="81824"/>
    <lineage>
        <taxon>Eukaryota</taxon>
        <taxon>Choanoflagellata</taxon>
        <taxon>Craspedida</taxon>
        <taxon>Salpingoecidae</taxon>
        <taxon>Monosiga</taxon>
    </lineage>
</organism>
<evidence type="ECO:0000256" key="8">
    <source>
        <dbReference type="SAM" id="SignalP"/>
    </source>
</evidence>
<keyword evidence="7" id="KW-0472">Membrane</keyword>
<dbReference type="PANTHER" id="PTHR31018">
    <property type="entry name" value="SPORULATION-SPECIFIC PROTEIN-RELATED"/>
    <property type="match status" value="1"/>
</dbReference>
<feature type="region of interest" description="Disordered" evidence="6">
    <location>
        <begin position="255"/>
        <end position="294"/>
    </location>
</feature>
<evidence type="ECO:0000259" key="9">
    <source>
        <dbReference type="Pfam" id="PF01030"/>
    </source>
</evidence>
<name>A9V6X9_MONBE</name>
<protein>
    <recommendedName>
        <fullName evidence="9">Receptor L-domain domain-containing protein</fullName>
    </recommendedName>
</protein>
<feature type="region of interest" description="Disordered" evidence="6">
    <location>
        <begin position="356"/>
        <end position="435"/>
    </location>
</feature>
<keyword evidence="11" id="KW-1185">Reference proteome</keyword>
<accession>A9V6X9</accession>
<keyword evidence="3" id="KW-0964">Secreted</keyword>
<feature type="compositionally biased region" description="Low complexity" evidence="6">
    <location>
        <begin position="261"/>
        <end position="279"/>
    </location>
</feature>
<dbReference type="InterPro" id="IPR036941">
    <property type="entry name" value="Rcpt_L-dom_sf"/>
</dbReference>
<gene>
    <name evidence="10" type="ORF">MONBRDRAFT_28008</name>
</gene>
<dbReference type="Pfam" id="PF01030">
    <property type="entry name" value="Recep_L_domain"/>
    <property type="match status" value="1"/>
</dbReference>
<feature type="compositionally biased region" description="Low complexity" evidence="6">
    <location>
        <begin position="321"/>
        <end position="332"/>
    </location>
</feature>
<feature type="transmembrane region" description="Helical" evidence="7">
    <location>
        <begin position="206"/>
        <end position="227"/>
    </location>
</feature>
<feature type="compositionally biased region" description="Low complexity" evidence="6">
    <location>
        <begin position="365"/>
        <end position="377"/>
    </location>
</feature>
<keyword evidence="4 8" id="KW-0732">Signal</keyword>
<evidence type="ECO:0000256" key="1">
    <source>
        <dbReference type="ARBA" id="ARBA00004191"/>
    </source>
</evidence>
<dbReference type="InParanoid" id="A9V6X9"/>
<evidence type="ECO:0000313" key="10">
    <source>
        <dbReference type="EMBL" id="EDQ86622.1"/>
    </source>
</evidence>
<dbReference type="InterPro" id="IPR051648">
    <property type="entry name" value="CWI-Assembly_Regulator"/>
</dbReference>
<comment type="subcellular location">
    <subcellularLocation>
        <location evidence="1">Secreted</location>
        <location evidence="1">Cell wall</location>
    </subcellularLocation>
</comment>
<feature type="region of interest" description="Disordered" evidence="6">
    <location>
        <begin position="307"/>
        <end position="336"/>
    </location>
</feature>
<evidence type="ECO:0000313" key="11">
    <source>
        <dbReference type="Proteomes" id="UP000001357"/>
    </source>
</evidence>
<evidence type="ECO:0000256" key="4">
    <source>
        <dbReference type="ARBA" id="ARBA00022729"/>
    </source>
</evidence>